<dbReference type="AlphaFoldDB" id="A0A9W4QU48"/>
<proteinExistence type="inferred from homology"/>
<keyword evidence="5" id="KW-1185">Reference proteome</keyword>
<dbReference type="PANTHER" id="PTHR35527:SF2">
    <property type="entry name" value="HYDROLASE"/>
    <property type="match status" value="1"/>
</dbReference>
<evidence type="ECO:0000256" key="1">
    <source>
        <dbReference type="ARBA" id="ARBA00006625"/>
    </source>
</evidence>
<sequence>MCTNFVITAIDLDTQKSNSNSSINAVIVGRTMEFGEQSVADGQIVILPKGDQPYSYGSTNAHHQYDIVGVNIKDDKAPVLANCLSDGMNEQGLTCGSLWLPGSEYITSSNFKENGIPVYLFNNWVLGNFSSTEKVKQAITSGDYHFYEVDGYPLPLHFPITDSAGKSIVVEFTSSDGLPSVYDNHVGVLTNAPTFPEQLANLNHMARLHKFSPYNPSQVQCPILSPQGEGYGLSGLPGDPIPASRFVKTAVLKQFATDAQAGYHIKTAKDAKTLAYHLINSVDLAKGVTRYGDAQSSTGSDYTQWIVVKDLTHGEYQIRKYDSPIPYTISFDAIKQQNFTQAQYIDVPNNIEALPLITSE</sequence>
<feature type="domain" description="Choloylglycine hydrolase/NAAA C-terminal" evidence="3">
    <location>
        <begin position="24"/>
        <end position="325"/>
    </location>
</feature>
<comment type="similarity">
    <text evidence="1">Belongs to the peptidase C59 family.</text>
</comment>
<comment type="caution">
    <text evidence="4">The sequence shown here is derived from an EMBL/GenBank/DDBJ whole genome shotgun (WGS) entry which is preliminary data.</text>
</comment>
<dbReference type="Gene3D" id="3.60.60.10">
    <property type="entry name" value="Penicillin V Acylase, Chain A"/>
    <property type="match status" value="1"/>
</dbReference>
<dbReference type="EMBL" id="CAMAPC010000003">
    <property type="protein sequence ID" value="CAH9053337.1"/>
    <property type="molecule type" value="Genomic_DNA"/>
</dbReference>
<dbReference type="SUPFAM" id="SSF56235">
    <property type="entry name" value="N-terminal nucleophile aminohydrolases (Ntn hydrolases)"/>
    <property type="match status" value="1"/>
</dbReference>
<evidence type="ECO:0000313" key="4">
    <source>
        <dbReference type="EMBL" id="CAH9053337.1"/>
    </source>
</evidence>
<name>A0A9W4QU48_9GAMM</name>
<gene>
    <name evidence="4" type="ORF">PSECIP111854_01150</name>
</gene>
<dbReference type="Proteomes" id="UP001152467">
    <property type="component" value="Unassembled WGS sequence"/>
</dbReference>
<dbReference type="Pfam" id="PF02275">
    <property type="entry name" value="CBAH"/>
    <property type="match status" value="1"/>
</dbReference>
<dbReference type="PANTHER" id="PTHR35527">
    <property type="entry name" value="CHOLOYLGLYCINE HYDROLASE"/>
    <property type="match status" value="1"/>
</dbReference>
<protein>
    <recommendedName>
        <fullName evidence="3">Choloylglycine hydrolase/NAAA C-terminal domain-containing protein</fullName>
    </recommendedName>
</protein>
<dbReference type="InterPro" id="IPR029132">
    <property type="entry name" value="CBAH/NAAA_C"/>
</dbReference>
<dbReference type="GO" id="GO:0016787">
    <property type="term" value="F:hydrolase activity"/>
    <property type="evidence" value="ECO:0007669"/>
    <property type="project" value="UniProtKB-KW"/>
</dbReference>
<evidence type="ECO:0000313" key="5">
    <source>
        <dbReference type="Proteomes" id="UP001152467"/>
    </source>
</evidence>
<evidence type="ECO:0000256" key="2">
    <source>
        <dbReference type="ARBA" id="ARBA00022801"/>
    </source>
</evidence>
<organism evidence="4 5">
    <name type="scientific">Pseudoalteromonas holothuriae</name>
    <dbReference type="NCBI Taxonomy" id="2963714"/>
    <lineage>
        <taxon>Bacteria</taxon>
        <taxon>Pseudomonadati</taxon>
        <taxon>Pseudomonadota</taxon>
        <taxon>Gammaproteobacteria</taxon>
        <taxon>Alteromonadales</taxon>
        <taxon>Pseudoalteromonadaceae</taxon>
        <taxon>Pseudoalteromonas</taxon>
    </lineage>
</organism>
<dbReference type="InterPro" id="IPR052193">
    <property type="entry name" value="Peptidase_C59"/>
</dbReference>
<reference evidence="4" key="1">
    <citation type="submission" date="2022-07" db="EMBL/GenBank/DDBJ databases">
        <authorList>
            <person name="Criscuolo A."/>
        </authorList>
    </citation>
    <scope>NUCLEOTIDE SEQUENCE</scope>
    <source>
        <strain evidence="4">CIP111854</strain>
    </source>
</reference>
<accession>A0A9W4QU48</accession>
<evidence type="ECO:0000259" key="3">
    <source>
        <dbReference type="Pfam" id="PF02275"/>
    </source>
</evidence>
<dbReference type="InterPro" id="IPR029055">
    <property type="entry name" value="Ntn_hydrolases_N"/>
</dbReference>
<dbReference type="RefSeq" id="WP_261625981.1">
    <property type="nucleotide sequence ID" value="NZ_CAMAPC010000003.1"/>
</dbReference>
<keyword evidence="2" id="KW-0378">Hydrolase</keyword>